<proteinExistence type="predicted"/>
<comment type="caution">
    <text evidence="3">The sequence shown here is derived from an EMBL/GenBank/DDBJ whole genome shotgun (WGS) entry which is preliminary data.</text>
</comment>
<keyword evidence="1" id="KW-1133">Transmembrane helix</keyword>
<reference evidence="3 4" key="1">
    <citation type="submission" date="2018-02" db="EMBL/GenBank/DDBJ databases">
        <title>Subsurface microbial communities from deep shales in Ohio and West Virginia, USA.</title>
        <authorList>
            <person name="Wrighton K."/>
        </authorList>
    </citation>
    <scope>NUCLEOTIDE SEQUENCE [LARGE SCALE GENOMIC DNA]</scope>
    <source>
        <strain evidence="3 4">OWC-DMM</strain>
    </source>
</reference>
<evidence type="ECO:0000259" key="2">
    <source>
        <dbReference type="Pfam" id="PF09990"/>
    </source>
</evidence>
<dbReference type="InterPro" id="IPR019251">
    <property type="entry name" value="DUF2231_TM"/>
</dbReference>
<gene>
    <name evidence="3" type="ORF">B0F87_103121</name>
</gene>
<dbReference type="Proteomes" id="UP000240010">
    <property type="component" value="Unassembled WGS sequence"/>
</dbReference>
<protein>
    <submittedName>
        <fullName evidence="3">Putative membrane protein</fullName>
    </submittedName>
</protein>
<evidence type="ECO:0000313" key="4">
    <source>
        <dbReference type="Proteomes" id="UP000240010"/>
    </source>
</evidence>
<name>A0A2S6HGA4_9GAMM</name>
<evidence type="ECO:0000313" key="3">
    <source>
        <dbReference type="EMBL" id="PPK76514.1"/>
    </source>
</evidence>
<dbReference type="EMBL" id="PTIZ01000003">
    <property type="protein sequence ID" value="PPK76514.1"/>
    <property type="molecule type" value="Genomic_DNA"/>
</dbReference>
<accession>A0A2S6HGA4</accession>
<feature type="transmembrane region" description="Helical" evidence="1">
    <location>
        <begin position="158"/>
        <end position="175"/>
    </location>
</feature>
<feature type="domain" description="DUF2231" evidence="2">
    <location>
        <begin position="54"/>
        <end position="190"/>
    </location>
</feature>
<dbReference type="AlphaFoldDB" id="A0A2S6HGA4"/>
<keyword evidence="1" id="KW-0812">Transmembrane</keyword>
<sequence>MNNFMSFQIHGGAEHGDGIADSIASLLAFFEELSALDSKGIFSALMPGIANMDNIHPLLVHFPIAFLSVFFALDVVGTLAKKQHWRNVAGWLLYFGTVAAVFTVTAGFIAAGSVAHGDDVHAIMERHEHFGVSVLSLAILLSVWRLKSGGIIQGGANGFFLILSALLCMLMMLGADLGGLMVYKYGVAVKAVQVPNVGGHEHVHEHEHHEHEH</sequence>
<organism evidence="3 4">
    <name type="scientific">Methylobacter tundripaludum</name>
    <dbReference type="NCBI Taxonomy" id="173365"/>
    <lineage>
        <taxon>Bacteria</taxon>
        <taxon>Pseudomonadati</taxon>
        <taxon>Pseudomonadota</taxon>
        <taxon>Gammaproteobacteria</taxon>
        <taxon>Methylococcales</taxon>
        <taxon>Methylococcaceae</taxon>
        <taxon>Methylobacter</taxon>
    </lineage>
</organism>
<feature type="transmembrane region" description="Helical" evidence="1">
    <location>
        <begin position="91"/>
        <end position="110"/>
    </location>
</feature>
<feature type="transmembrane region" description="Helical" evidence="1">
    <location>
        <begin position="58"/>
        <end position="79"/>
    </location>
</feature>
<evidence type="ECO:0000256" key="1">
    <source>
        <dbReference type="SAM" id="Phobius"/>
    </source>
</evidence>
<dbReference type="Pfam" id="PF09990">
    <property type="entry name" value="DUF2231"/>
    <property type="match status" value="1"/>
</dbReference>
<feature type="transmembrane region" description="Helical" evidence="1">
    <location>
        <begin position="130"/>
        <end position="146"/>
    </location>
</feature>
<keyword evidence="1" id="KW-0472">Membrane</keyword>